<evidence type="ECO:0000313" key="7">
    <source>
        <dbReference type="Proteomes" id="UP000051515"/>
    </source>
</evidence>
<dbReference type="EMBL" id="AZDY01000038">
    <property type="protein sequence ID" value="KRK82474.1"/>
    <property type="molecule type" value="Genomic_DNA"/>
</dbReference>
<organism evidence="6 7">
    <name type="scientific">Companilactobacillus bobalius DSM 19674</name>
    <dbReference type="NCBI Taxonomy" id="1423788"/>
    <lineage>
        <taxon>Bacteria</taxon>
        <taxon>Bacillati</taxon>
        <taxon>Bacillota</taxon>
        <taxon>Bacilli</taxon>
        <taxon>Lactobacillales</taxon>
        <taxon>Lactobacillaceae</taxon>
        <taxon>Companilactobacillus</taxon>
        <taxon>Companilactobacillus bobalius</taxon>
    </lineage>
</organism>
<accession>A0A0R1KQQ6</accession>
<keyword evidence="7" id="KW-1185">Reference proteome</keyword>
<name>A0A0R1KQQ6_9LACO</name>
<dbReference type="CDD" id="cd04185">
    <property type="entry name" value="GT_2_like_b"/>
    <property type="match status" value="1"/>
</dbReference>
<reference evidence="6 7" key="1">
    <citation type="journal article" date="2015" name="Genome Announc.">
        <title>Expanding the biotechnology potential of lactobacilli through comparative genomics of 213 strains and associated genera.</title>
        <authorList>
            <person name="Sun Z."/>
            <person name="Harris H.M."/>
            <person name="McCann A."/>
            <person name="Guo C."/>
            <person name="Argimon S."/>
            <person name="Zhang W."/>
            <person name="Yang X."/>
            <person name="Jeffery I.B."/>
            <person name="Cooney J.C."/>
            <person name="Kagawa T.F."/>
            <person name="Liu W."/>
            <person name="Song Y."/>
            <person name="Salvetti E."/>
            <person name="Wrobel A."/>
            <person name="Rasinkangas P."/>
            <person name="Parkhill J."/>
            <person name="Rea M.C."/>
            <person name="O'Sullivan O."/>
            <person name="Ritari J."/>
            <person name="Douillard F.P."/>
            <person name="Paul Ross R."/>
            <person name="Yang R."/>
            <person name="Briner A.E."/>
            <person name="Felis G.E."/>
            <person name="de Vos W.M."/>
            <person name="Barrangou R."/>
            <person name="Klaenhammer T.R."/>
            <person name="Caufield P.W."/>
            <person name="Cui Y."/>
            <person name="Zhang H."/>
            <person name="O'Toole P.W."/>
        </authorList>
    </citation>
    <scope>NUCLEOTIDE SEQUENCE [LARGE SCALE GENOMIC DNA]</scope>
    <source>
        <strain evidence="6 7">DSM 19674</strain>
    </source>
</reference>
<dbReference type="SUPFAM" id="SSF53448">
    <property type="entry name" value="Nucleotide-diphospho-sugar transferases"/>
    <property type="match status" value="1"/>
</dbReference>
<protein>
    <recommendedName>
        <fullName evidence="5">Glycosyltransferase 2-like domain-containing protein</fullName>
    </recommendedName>
</protein>
<sequence>MSKMKQVTALVVTYNRLKLLKENIAAITAQTYPVKHILVIDNNSQDGTKEYLDSLQIDGLIVKHLAKNLGGSGGFYEGIKIFEEQLTDDFVWIMDDDTIPTSTALKELSQCWSTIGQFGFLASNVRWIDGKPAVMNVPAIDQAHWSSDDLEISDNIFYPRVSSASFVSLLVPREVISVKGLPYKEFFIWEDDAEYTSRISREYSCYFVPESIVHHKTKSNDGIDIIDESGSRLSRYFYLFRNKTFRARKAKGAEKIKSLGRIGIEYGQVLFSHKVHQRFKKLGIMSKGIIEGMYFNPKIHYVLNAKTKGD</sequence>
<keyword evidence="4" id="KW-0808">Transferase</keyword>
<evidence type="ECO:0000256" key="1">
    <source>
        <dbReference type="ARBA" id="ARBA00004776"/>
    </source>
</evidence>
<dbReference type="AlphaFoldDB" id="A0A0R1KQQ6"/>
<evidence type="ECO:0000256" key="3">
    <source>
        <dbReference type="ARBA" id="ARBA00022676"/>
    </source>
</evidence>
<evidence type="ECO:0000259" key="5">
    <source>
        <dbReference type="Pfam" id="PF00535"/>
    </source>
</evidence>
<dbReference type="InterPro" id="IPR029044">
    <property type="entry name" value="Nucleotide-diphossugar_trans"/>
</dbReference>
<evidence type="ECO:0000313" key="6">
    <source>
        <dbReference type="EMBL" id="KRK82474.1"/>
    </source>
</evidence>
<dbReference type="InterPro" id="IPR001173">
    <property type="entry name" value="Glyco_trans_2-like"/>
</dbReference>
<comment type="caution">
    <text evidence="6">The sequence shown here is derived from an EMBL/GenBank/DDBJ whole genome shotgun (WGS) entry which is preliminary data.</text>
</comment>
<dbReference type="Pfam" id="PF00535">
    <property type="entry name" value="Glycos_transf_2"/>
    <property type="match status" value="1"/>
</dbReference>
<comment type="similarity">
    <text evidence="2">Belongs to the glycosyltransferase 2 family.</text>
</comment>
<dbReference type="STRING" id="1423788.FC78_GL002483"/>
<dbReference type="Proteomes" id="UP000051515">
    <property type="component" value="Unassembled WGS sequence"/>
</dbReference>
<dbReference type="PANTHER" id="PTHR43179">
    <property type="entry name" value="RHAMNOSYLTRANSFERASE WBBL"/>
    <property type="match status" value="1"/>
</dbReference>
<evidence type="ECO:0000256" key="4">
    <source>
        <dbReference type="ARBA" id="ARBA00022679"/>
    </source>
</evidence>
<dbReference type="PANTHER" id="PTHR43179:SF12">
    <property type="entry name" value="GALACTOFURANOSYLTRANSFERASE GLFT2"/>
    <property type="match status" value="1"/>
</dbReference>
<feature type="domain" description="Glycosyltransferase 2-like" evidence="5">
    <location>
        <begin position="9"/>
        <end position="108"/>
    </location>
</feature>
<dbReference type="GO" id="GO:0016757">
    <property type="term" value="F:glycosyltransferase activity"/>
    <property type="evidence" value="ECO:0007669"/>
    <property type="project" value="UniProtKB-KW"/>
</dbReference>
<gene>
    <name evidence="6" type="ORF">FC78_GL002483</name>
</gene>
<dbReference type="Gene3D" id="3.90.550.10">
    <property type="entry name" value="Spore Coat Polysaccharide Biosynthesis Protein SpsA, Chain A"/>
    <property type="match status" value="1"/>
</dbReference>
<proteinExistence type="inferred from homology"/>
<dbReference type="PATRIC" id="fig|1423788.3.peg.2554"/>
<evidence type="ECO:0000256" key="2">
    <source>
        <dbReference type="ARBA" id="ARBA00006739"/>
    </source>
</evidence>
<comment type="pathway">
    <text evidence="1">Cell wall biogenesis; cell wall polysaccharide biosynthesis.</text>
</comment>
<keyword evidence="3" id="KW-0328">Glycosyltransferase</keyword>